<dbReference type="OrthoDB" id="103805at2759"/>
<evidence type="ECO:0000313" key="1">
    <source>
        <dbReference type="EMBL" id="CEG43618.1"/>
    </source>
</evidence>
<dbReference type="Proteomes" id="UP000054928">
    <property type="component" value="Unassembled WGS sequence"/>
</dbReference>
<sequence>MSSIPDFGGMLPKEFKKKSFGVNEKLGIQKLFRMIVLGPSFSGKSNLAFHILKESPHVYSHLHIIARNPDQELYDYIKEKLQGVVTFYDPDAPPSVDAIKEIPNALQLAIIDDYSNDKKLQKDLFSHFFTRGRHKGLSTIFIAHSYFATDKMIRLNSEYIAILKANSKRDLQLILKDFNLPGVTEEDIYRYYRQATAQKGQMLFIDSVKQQIRKNFKGEVFN</sequence>
<proteinExistence type="predicted"/>
<organism evidence="1 2">
    <name type="scientific">Plasmopara halstedii</name>
    <name type="common">Downy mildew of sunflower</name>
    <dbReference type="NCBI Taxonomy" id="4781"/>
    <lineage>
        <taxon>Eukaryota</taxon>
        <taxon>Sar</taxon>
        <taxon>Stramenopiles</taxon>
        <taxon>Oomycota</taxon>
        <taxon>Peronosporomycetes</taxon>
        <taxon>Peronosporales</taxon>
        <taxon>Peronosporaceae</taxon>
        <taxon>Plasmopara</taxon>
    </lineage>
</organism>
<dbReference type="InterPro" id="IPR027417">
    <property type="entry name" value="P-loop_NTPase"/>
</dbReference>
<keyword evidence="2" id="KW-1185">Reference proteome</keyword>
<reference evidence="2" key="1">
    <citation type="submission" date="2014-09" db="EMBL/GenBank/DDBJ databases">
        <authorList>
            <person name="Sharma Rahul"/>
            <person name="Thines Marco"/>
        </authorList>
    </citation>
    <scope>NUCLEOTIDE SEQUENCE [LARGE SCALE GENOMIC DNA]</scope>
</reference>
<dbReference type="AlphaFoldDB" id="A0A0P1AR95"/>
<protein>
    <submittedName>
        <fullName evidence="1">Uncharacterized protein family B354L</fullName>
    </submittedName>
</protein>
<dbReference type="RefSeq" id="XP_024579987.1">
    <property type="nucleotide sequence ID" value="XM_024729629.1"/>
</dbReference>
<dbReference type="GeneID" id="36408864"/>
<name>A0A0P1AR95_PLAHL</name>
<evidence type="ECO:0000313" key="2">
    <source>
        <dbReference type="Proteomes" id="UP000054928"/>
    </source>
</evidence>
<dbReference type="EMBL" id="CCYD01000667">
    <property type="protein sequence ID" value="CEG43618.1"/>
    <property type="molecule type" value="Genomic_DNA"/>
</dbReference>
<accession>A0A0P1AR95</accession>
<dbReference type="SUPFAM" id="SSF52540">
    <property type="entry name" value="P-loop containing nucleoside triphosphate hydrolases"/>
    <property type="match status" value="1"/>
</dbReference>